<proteinExistence type="predicted"/>
<dbReference type="Proteomes" id="UP000244727">
    <property type="component" value="Chromosome"/>
</dbReference>
<name>A0A2R4WY45_9EURY</name>
<dbReference type="EMBL" id="CP028858">
    <property type="protein sequence ID" value="AWB26467.1"/>
    <property type="molecule type" value="Genomic_DNA"/>
</dbReference>
<evidence type="ECO:0000313" key="2">
    <source>
        <dbReference type="Proteomes" id="UP000244727"/>
    </source>
</evidence>
<gene>
    <name evidence="1" type="ORF">HARCEL1_01410</name>
</gene>
<dbReference type="AlphaFoldDB" id="A0A2R4WY45"/>
<keyword evidence="2" id="KW-1185">Reference proteome</keyword>
<reference evidence="1 2" key="1">
    <citation type="submission" date="2018-04" db="EMBL/GenBank/DDBJ databases">
        <title>Halococcoides cellulosivorans gen. nov., sp. nov., an extremely halophilic cellulose-utilizing haloarchaeon from hypersaline lakes.</title>
        <authorList>
            <person name="Sorokin D.Y."/>
            <person name="Toshchakov S.V."/>
            <person name="Samarov N.I."/>
            <person name="Korzhenkov A."/>
            <person name="Kublanov I.V."/>
        </authorList>
    </citation>
    <scope>NUCLEOTIDE SEQUENCE [LARGE SCALE GENOMIC DNA]</scope>
    <source>
        <strain evidence="1 2">HArcel1</strain>
    </source>
</reference>
<protein>
    <submittedName>
        <fullName evidence="1">Uncharacterized protein</fullName>
    </submittedName>
</protein>
<organism evidence="1 2">
    <name type="scientific">Halococcoides cellulosivorans</name>
    <dbReference type="NCBI Taxonomy" id="1679096"/>
    <lineage>
        <taxon>Archaea</taxon>
        <taxon>Methanobacteriati</taxon>
        <taxon>Methanobacteriota</taxon>
        <taxon>Stenosarchaea group</taxon>
        <taxon>Halobacteria</taxon>
        <taxon>Halobacteriales</taxon>
        <taxon>Haloarculaceae</taxon>
        <taxon>Halococcoides</taxon>
    </lineage>
</organism>
<evidence type="ECO:0000313" key="1">
    <source>
        <dbReference type="EMBL" id="AWB26467.1"/>
    </source>
</evidence>
<accession>A0A2R4WY45</accession>
<dbReference type="KEGG" id="harc:HARCEL1_01410"/>
<sequence>MVDPLDLFQRDGGSPVEWIGEEMALDHEKDWQNGLVCWDQSQYERIERKLSPDRRPLFIENARPRPRAQLFQDAISVNEALFSSTSVGQGFATTGEIDVDSLVSQQFEDRQLREALMHPSKILDVTVEADDSYRGLDVYRQRFVKPGPTRAIALNESMVVVSNLLDDPAAAVESVKSLVDTRLDSSKRMTKTNDDFGRFISLLDPGFVSEISFHNSNMFFGSTAGFDGDAGVIREVSFDPERIRADCTDEVEQFIDEVIDRYEQRGTDFFDPITDINVETSDGVGVIELSAPLHELQDLFWSANFIDRGAFSVC</sequence>